<feature type="domain" description="N-acetyltransferase" evidence="3">
    <location>
        <begin position="3"/>
        <end position="155"/>
    </location>
</feature>
<evidence type="ECO:0000259" key="3">
    <source>
        <dbReference type="PROSITE" id="PS51186"/>
    </source>
</evidence>
<dbReference type="PROSITE" id="PS51186">
    <property type="entry name" value="GNAT"/>
    <property type="match status" value="2"/>
</dbReference>
<protein>
    <submittedName>
        <fullName evidence="4">Mycothiol acetyltransferase</fullName>
        <ecNumber evidence="4">2.3.1.189</ecNumber>
    </submittedName>
</protein>
<keyword evidence="5" id="KW-1185">Reference proteome</keyword>
<feature type="domain" description="N-acetyltransferase" evidence="3">
    <location>
        <begin position="165"/>
        <end position="314"/>
    </location>
</feature>
<dbReference type="InterPro" id="IPR016181">
    <property type="entry name" value="Acyl_CoA_acyltransferase"/>
</dbReference>
<dbReference type="RefSeq" id="WP_119315447.1">
    <property type="nucleotide sequence ID" value="NZ_QXDL01000101.1"/>
</dbReference>
<dbReference type="EC" id="2.3.1.189" evidence="4"/>
<evidence type="ECO:0000313" key="4">
    <source>
        <dbReference type="EMBL" id="RIH83067.1"/>
    </source>
</evidence>
<dbReference type="PANTHER" id="PTHR43877:SF6">
    <property type="entry name" value="GCN5-RELATED N-ACETYLTRANSFERASE"/>
    <property type="match status" value="1"/>
</dbReference>
<dbReference type="OrthoDB" id="4140682at2"/>
<gene>
    <name evidence="4" type="primary">mshD_3</name>
    <name evidence="4" type="ORF">Mterra_02418</name>
</gene>
<evidence type="ECO:0000313" key="5">
    <source>
        <dbReference type="Proteomes" id="UP000265715"/>
    </source>
</evidence>
<proteinExistence type="predicted"/>
<dbReference type="Gene3D" id="3.40.630.30">
    <property type="match status" value="1"/>
</dbReference>
<dbReference type="Pfam" id="PF00583">
    <property type="entry name" value="Acetyltransf_1"/>
    <property type="match status" value="2"/>
</dbReference>
<dbReference type="Proteomes" id="UP000265715">
    <property type="component" value="Unassembled WGS sequence"/>
</dbReference>
<dbReference type="AlphaFoldDB" id="A0A399EEL5"/>
<keyword evidence="2 4" id="KW-0012">Acyltransferase</keyword>
<reference evidence="4 5" key="1">
    <citation type="submission" date="2018-08" db="EMBL/GenBank/DDBJ databases">
        <title>Meiothermus terrae DSM 26712 genome sequencing project.</title>
        <authorList>
            <person name="Da Costa M.S."/>
            <person name="Albuquerque L."/>
            <person name="Raposo P."/>
            <person name="Froufe H.J.C."/>
            <person name="Barroso C.S."/>
            <person name="Egas C."/>
        </authorList>
    </citation>
    <scope>NUCLEOTIDE SEQUENCE [LARGE SCALE GENOMIC DNA]</scope>
    <source>
        <strain evidence="4 5">DSM 26712</strain>
    </source>
</reference>
<comment type="caution">
    <text evidence="4">The sequence shown here is derived from an EMBL/GenBank/DDBJ whole genome shotgun (WGS) entry which is preliminary data.</text>
</comment>
<sequence>MTLRLREASFPADYAAMAAVLSAVYPEWPRSAHDLERDDANRDPRYYWKVFLAEEDGEVVGVASAGHLSAMHREGRFGVRLSVLPHKRNRGIGSLMYDRLLEHLRGLGARELLCSLDERRGEALAFARRRGFEEYWRMFESRLDPKAFDFAPYAGLEQRLGAEGYALRTYAELADPQGEQKFYELHWQLMQDIPMDEPPQREPLERWRKQWTQNPRALPEACCIALKDGQWVGISNLWAYDGYCLIALTGVLREHRGRSLALALKLAGIRYALEHGGLEIRTFNDSPNRAMLGLNRKLGFVPQAATIQMRKTLAAEP</sequence>
<dbReference type="PANTHER" id="PTHR43877">
    <property type="entry name" value="AMINOALKYLPHOSPHONATE N-ACETYLTRANSFERASE-RELATED-RELATED"/>
    <property type="match status" value="1"/>
</dbReference>
<dbReference type="EMBL" id="QXDL01000101">
    <property type="protein sequence ID" value="RIH83067.1"/>
    <property type="molecule type" value="Genomic_DNA"/>
</dbReference>
<dbReference type="CDD" id="cd04301">
    <property type="entry name" value="NAT_SF"/>
    <property type="match status" value="1"/>
</dbReference>
<dbReference type="GO" id="GO:0035447">
    <property type="term" value="F:mycothiol synthase activity"/>
    <property type="evidence" value="ECO:0007669"/>
    <property type="project" value="UniProtKB-EC"/>
</dbReference>
<accession>A0A399EEL5</accession>
<keyword evidence="1 4" id="KW-0808">Transferase</keyword>
<name>A0A399EEL5_9DEIN</name>
<organism evidence="4 5">
    <name type="scientific">Calidithermus terrae</name>
    <dbReference type="NCBI Taxonomy" id="1408545"/>
    <lineage>
        <taxon>Bacteria</taxon>
        <taxon>Thermotogati</taxon>
        <taxon>Deinococcota</taxon>
        <taxon>Deinococci</taxon>
        <taxon>Thermales</taxon>
        <taxon>Thermaceae</taxon>
        <taxon>Calidithermus</taxon>
    </lineage>
</organism>
<evidence type="ECO:0000256" key="2">
    <source>
        <dbReference type="ARBA" id="ARBA00023315"/>
    </source>
</evidence>
<dbReference type="SUPFAM" id="SSF55729">
    <property type="entry name" value="Acyl-CoA N-acyltransferases (Nat)"/>
    <property type="match status" value="2"/>
</dbReference>
<dbReference type="InterPro" id="IPR050832">
    <property type="entry name" value="Bact_Acetyltransf"/>
</dbReference>
<dbReference type="InterPro" id="IPR000182">
    <property type="entry name" value="GNAT_dom"/>
</dbReference>
<evidence type="ECO:0000256" key="1">
    <source>
        <dbReference type="ARBA" id="ARBA00022679"/>
    </source>
</evidence>